<dbReference type="InterPro" id="IPR016163">
    <property type="entry name" value="Ald_DH_C"/>
</dbReference>
<dbReference type="Pfam" id="PF00171">
    <property type="entry name" value="Aldedh"/>
    <property type="match status" value="1"/>
</dbReference>
<dbReference type="InterPro" id="IPR016162">
    <property type="entry name" value="Ald_DH_N"/>
</dbReference>
<evidence type="ECO:0000256" key="1">
    <source>
        <dbReference type="ARBA" id="ARBA00023002"/>
    </source>
</evidence>
<feature type="domain" description="Aldehyde dehydrogenase" evidence="2">
    <location>
        <begin position="1"/>
        <end position="300"/>
    </location>
</feature>
<organism evidence="3 4">
    <name type="scientific">Rhodococcus opacus M213</name>
    <dbReference type="NCBI Taxonomy" id="1129896"/>
    <lineage>
        <taxon>Bacteria</taxon>
        <taxon>Bacillati</taxon>
        <taxon>Actinomycetota</taxon>
        <taxon>Actinomycetes</taxon>
        <taxon>Mycobacteriales</taxon>
        <taxon>Nocardiaceae</taxon>
        <taxon>Rhodococcus</taxon>
    </lineage>
</organism>
<comment type="caution">
    <text evidence="3">The sequence shown here is derived from an EMBL/GenBank/DDBJ whole genome shotgun (WGS) entry which is preliminary data.</text>
</comment>
<dbReference type="InterPro" id="IPR015590">
    <property type="entry name" value="Aldehyde_DH_dom"/>
</dbReference>
<gene>
    <name evidence="3" type="ORF">WSS_A43820</name>
</gene>
<accession>K8X3W6</accession>
<dbReference type="SUPFAM" id="SSF53720">
    <property type="entry name" value="ALDH-like"/>
    <property type="match status" value="1"/>
</dbReference>
<sequence length="306" mass="32041">WKPAQAASGSAVFLTETLIEAGLPSGVLNLVTGDGRSLSTSLTGDFRLTALSFTGSRDVGLGLRKGVADRNIRVEVGGAEKSPAVVLADADLEDAAAQIVRGAMLTSGTRCAAVNHVYVQHRVMAEFSSLLRERVSRLVVGDPYDETTDTGPISVDQRATVAEVLEHAHDEGAHVIFGGMDNQGGCSMKPTATTGVAASRHLLREEIFGPVFVLTEVEDFEVALAGTNGTRFGPGAGLFTSDIAIAMKFARRSNSGVVHINHGAASDEPGAPLDAFEVPGSMCRGQGKAARAFFTTAKTVYLRTPN</sequence>
<dbReference type="Gene3D" id="3.40.309.10">
    <property type="entry name" value="Aldehyde Dehydrogenase, Chain A, domain 2"/>
    <property type="match status" value="1"/>
</dbReference>
<dbReference type="InterPro" id="IPR016161">
    <property type="entry name" value="Ald_DH/histidinol_DH"/>
</dbReference>
<protein>
    <submittedName>
        <fullName evidence="3">Aldehyde dehydrogenase</fullName>
    </submittedName>
</protein>
<evidence type="ECO:0000313" key="3">
    <source>
        <dbReference type="EMBL" id="EKT76229.1"/>
    </source>
</evidence>
<feature type="non-terminal residue" evidence="3">
    <location>
        <position position="1"/>
    </location>
</feature>
<proteinExistence type="predicted"/>
<dbReference type="Proteomes" id="UP000005951">
    <property type="component" value="Unassembled WGS sequence"/>
</dbReference>
<reference evidence="3 4" key="1">
    <citation type="journal article" date="2013" name="Genome Announc.">
        <title>Draft Genome Sequence of Rhodococcus opacus Strain M213 Shows a Diverse Catabolic Potential.</title>
        <authorList>
            <person name="Pathak A."/>
            <person name="Green S.J."/>
            <person name="Ogram A."/>
            <person name="Chauhan A."/>
        </authorList>
    </citation>
    <scope>NUCLEOTIDE SEQUENCE [LARGE SCALE GENOMIC DNA]</scope>
    <source>
        <strain evidence="3 4">M213</strain>
    </source>
</reference>
<dbReference type="GO" id="GO:0016620">
    <property type="term" value="F:oxidoreductase activity, acting on the aldehyde or oxo group of donors, NAD or NADP as acceptor"/>
    <property type="evidence" value="ECO:0007669"/>
    <property type="project" value="InterPro"/>
</dbReference>
<dbReference type="EMBL" id="AJYC02000438">
    <property type="protein sequence ID" value="EKT76229.1"/>
    <property type="molecule type" value="Genomic_DNA"/>
</dbReference>
<evidence type="ECO:0000259" key="2">
    <source>
        <dbReference type="Pfam" id="PF00171"/>
    </source>
</evidence>
<dbReference type="RefSeq" id="WP_005265887.1">
    <property type="nucleotide sequence ID" value="NZ_AJYC02000438.1"/>
</dbReference>
<dbReference type="PANTHER" id="PTHR11699">
    <property type="entry name" value="ALDEHYDE DEHYDROGENASE-RELATED"/>
    <property type="match status" value="1"/>
</dbReference>
<dbReference type="Gene3D" id="3.40.605.10">
    <property type="entry name" value="Aldehyde Dehydrogenase, Chain A, domain 1"/>
    <property type="match status" value="1"/>
</dbReference>
<name>K8X3W6_RHOOP</name>
<keyword evidence="1" id="KW-0560">Oxidoreductase</keyword>
<evidence type="ECO:0000313" key="4">
    <source>
        <dbReference type="Proteomes" id="UP000005951"/>
    </source>
</evidence>
<dbReference type="AlphaFoldDB" id="K8X3W6"/>